<keyword evidence="2" id="KW-1133">Transmembrane helix</keyword>
<sequence length="238" mass="27812">MNNSSGCFFFSTIEIHPALHLSCKFIPVNILIYWVHKITFCTLRNYIFYIEYLRRIIMFVIADIIKFLISFFVILPIVTLIHLSGHVFFVTLFRGLEKKIIIGCGPMVFSFWNIEVRKYYFWNGACEFKSLRHDNRVTNTLIYLGGSLFNLLSIFLVHSLISQGVLDESVFWSQFTYFSFYILFFSLFPMYFSDGSPSDGKAAVLALKNQDEKKISDDIKFRKMEEHDKPGEQNSSTL</sequence>
<keyword evidence="2" id="KW-0812">Transmembrane</keyword>
<comment type="caution">
    <text evidence="3">The sequence shown here is derived from an EMBL/GenBank/DDBJ whole genome shotgun (WGS) entry which is preliminary data.</text>
</comment>
<evidence type="ECO:0000256" key="2">
    <source>
        <dbReference type="SAM" id="Phobius"/>
    </source>
</evidence>
<feature type="compositionally biased region" description="Basic and acidic residues" evidence="1">
    <location>
        <begin position="218"/>
        <end position="231"/>
    </location>
</feature>
<dbReference type="AlphaFoldDB" id="A0A852TDD0"/>
<protein>
    <submittedName>
        <fullName evidence="3">Uncharacterized protein</fullName>
    </submittedName>
</protein>
<organism evidence="3 4">
    <name type="scientific">Neobacillus niacini</name>
    <dbReference type="NCBI Taxonomy" id="86668"/>
    <lineage>
        <taxon>Bacteria</taxon>
        <taxon>Bacillati</taxon>
        <taxon>Bacillota</taxon>
        <taxon>Bacilli</taxon>
        <taxon>Bacillales</taxon>
        <taxon>Bacillaceae</taxon>
        <taxon>Neobacillus</taxon>
    </lineage>
</organism>
<gene>
    <name evidence="3" type="ORF">F4694_002571</name>
</gene>
<feature type="transmembrane region" description="Helical" evidence="2">
    <location>
        <begin position="56"/>
        <end position="80"/>
    </location>
</feature>
<proteinExistence type="predicted"/>
<feature type="region of interest" description="Disordered" evidence="1">
    <location>
        <begin position="218"/>
        <end position="238"/>
    </location>
</feature>
<dbReference type="EMBL" id="JACCBX010000005">
    <property type="protein sequence ID" value="NYE05796.1"/>
    <property type="molecule type" value="Genomic_DNA"/>
</dbReference>
<evidence type="ECO:0000313" key="4">
    <source>
        <dbReference type="Proteomes" id="UP000548423"/>
    </source>
</evidence>
<name>A0A852TDD0_9BACI</name>
<evidence type="ECO:0000256" key="1">
    <source>
        <dbReference type="SAM" id="MobiDB-lite"/>
    </source>
</evidence>
<feature type="transmembrane region" description="Helical" evidence="2">
    <location>
        <begin position="141"/>
        <end position="162"/>
    </location>
</feature>
<reference evidence="4" key="1">
    <citation type="submission" date="2020-07" db="EMBL/GenBank/DDBJ databases">
        <authorList>
            <person name="Partida-Martinez L."/>
            <person name="Huntemann M."/>
            <person name="Clum A."/>
            <person name="Wang J."/>
            <person name="Palaniappan K."/>
            <person name="Ritter S."/>
            <person name="Chen I.-M."/>
            <person name="Stamatis D."/>
            <person name="Reddy T."/>
            <person name="O'Malley R."/>
            <person name="Daum C."/>
            <person name="Shapiro N."/>
            <person name="Ivanova N."/>
            <person name="Kyrpides N."/>
            <person name="Woyke T."/>
        </authorList>
    </citation>
    <scope>NUCLEOTIDE SEQUENCE [LARGE SCALE GENOMIC DNA]</scope>
    <source>
        <strain evidence="4">AT2.8</strain>
    </source>
</reference>
<reference evidence="4" key="2">
    <citation type="submission" date="2020-08" db="EMBL/GenBank/DDBJ databases">
        <title>The Agave Microbiome: Exploring the role of microbial communities in plant adaptations to desert environments.</title>
        <authorList>
            <person name="Partida-Martinez L.P."/>
        </authorList>
    </citation>
    <scope>NUCLEOTIDE SEQUENCE [LARGE SCALE GENOMIC DNA]</scope>
    <source>
        <strain evidence="4">AT2.8</strain>
    </source>
</reference>
<dbReference type="Proteomes" id="UP000548423">
    <property type="component" value="Unassembled WGS sequence"/>
</dbReference>
<evidence type="ECO:0000313" key="3">
    <source>
        <dbReference type="EMBL" id="NYE05796.1"/>
    </source>
</evidence>
<accession>A0A852TDD0</accession>
<keyword evidence="2" id="KW-0472">Membrane</keyword>
<feature type="transmembrane region" description="Helical" evidence="2">
    <location>
        <begin position="174"/>
        <end position="192"/>
    </location>
</feature>